<evidence type="ECO:0000259" key="1">
    <source>
        <dbReference type="Pfam" id="PF00535"/>
    </source>
</evidence>
<dbReference type="Pfam" id="PF00535">
    <property type="entry name" value="Glycos_transf_2"/>
    <property type="match status" value="1"/>
</dbReference>
<evidence type="ECO:0000313" key="2">
    <source>
        <dbReference type="EMBL" id="PRY32188.1"/>
    </source>
</evidence>
<dbReference type="GO" id="GO:0006487">
    <property type="term" value="P:protein N-linked glycosylation"/>
    <property type="evidence" value="ECO:0007669"/>
    <property type="project" value="TreeGrafter"/>
</dbReference>
<dbReference type="GO" id="GO:0016740">
    <property type="term" value="F:transferase activity"/>
    <property type="evidence" value="ECO:0007669"/>
    <property type="project" value="UniProtKB-KW"/>
</dbReference>
<dbReference type="PANTHER" id="PTHR10859">
    <property type="entry name" value="GLYCOSYL TRANSFERASE"/>
    <property type="match status" value="1"/>
</dbReference>
<dbReference type="SUPFAM" id="SSF53448">
    <property type="entry name" value="Nucleotide-diphospho-sugar transferases"/>
    <property type="match status" value="1"/>
</dbReference>
<dbReference type="EMBL" id="PVZG01000002">
    <property type="protein sequence ID" value="PRY32188.1"/>
    <property type="molecule type" value="Genomic_DNA"/>
</dbReference>
<dbReference type="CDD" id="cd04179">
    <property type="entry name" value="DPM_DPG-synthase_like"/>
    <property type="match status" value="1"/>
</dbReference>
<dbReference type="InterPro" id="IPR001173">
    <property type="entry name" value="Glyco_trans_2-like"/>
</dbReference>
<dbReference type="Proteomes" id="UP000239209">
    <property type="component" value="Unassembled WGS sequence"/>
</dbReference>
<dbReference type="RefSeq" id="WP_106125376.1">
    <property type="nucleotide sequence ID" value="NZ_PVZG01000002.1"/>
</dbReference>
<gene>
    <name evidence="2" type="ORF">CLV70_102399</name>
</gene>
<dbReference type="PANTHER" id="PTHR10859:SF91">
    <property type="entry name" value="DOLICHYL-PHOSPHATE BETA-GLUCOSYLTRANSFERASE"/>
    <property type="match status" value="1"/>
</dbReference>
<keyword evidence="3" id="KW-1185">Reference proteome</keyword>
<dbReference type="InterPro" id="IPR029044">
    <property type="entry name" value="Nucleotide-diphossugar_trans"/>
</dbReference>
<feature type="domain" description="Glycosyltransferase 2-like" evidence="1">
    <location>
        <begin position="38"/>
        <end position="201"/>
    </location>
</feature>
<name>A0A2T0SFJ4_9ACTN</name>
<proteinExistence type="predicted"/>
<dbReference type="OrthoDB" id="2369748at2"/>
<dbReference type="AlphaFoldDB" id="A0A2T0SFJ4"/>
<evidence type="ECO:0000313" key="3">
    <source>
        <dbReference type="Proteomes" id="UP000239209"/>
    </source>
</evidence>
<organism evidence="2 3">
    <name type="scientific">Pseudosporangium ferrugineum</name>
    <dbReference type="NCBI Taxonomy" id="439699"/>
    <lineage>
        <taxon>Bacteria</taxon>
        <taxon>Bacillati</taxon>
        <taxon>Actinomycetota</taxon>
        <taxon>Actinomycetes</taxon>
        <taxon>Micromonosporales</taxon>
        <taxon>Micromonosporaceae</taxon>
        <taxon>Pseudosporangium</taxon>
    </lineage>
</organism>
<protein>
    <submittedName>
        <fullName evidence="2">Glycosyl transferase family 2</fullName>
    </submittedName>
</protein>
<reference evidence="2 3" key="1">
    <citation type="submission" date="2018-03" db="EMBL/GenBank/DDBJ databases">
        <title>Genomic Encyclopedia of Archaeal and Bacterial Type Strains, Phase II (KMG-II): from individual species to whole genera.</title>
        <authorList>
            <person name="Goeker M."/>
        </authorList>
    </citation>
    <scope>NUCLEOTIDE SEQUENCE [LARGE SCALE GENOMIC DNA]</scope>
    <source>
        <strain evidence="2 3">DSM 45348</strain>
    </source>
</reference>
<dbReference type="Gene3D" id="3.90.550.10">
    <property type="entry name" value="Spore Coat Polysaccharide Biosynthesis Protein SpsA, Chain A"/>
    <property type="match status" value="1"/>
</dbReference>
<sequence length="290" mass="31063">MTATLLPTTATASASARPAQLFNAARLWAPADPAVELTVVVPFYNPGAALRRTVLSLVECLAAEQVAYEVIAVSDGSTDDSERTLAGIPGVRVITSPVNQGKGGALHLGFAAARGSWIGFVDADGDIDPRHLIDYLRMAREGGHAGVYADKRHARSASASSPFRKLVSIFYSTLVTLLFLLGMRDTQTGCKVLRRDVLADLLPRLRERRFAFDLEFFVAAKAAGIRNFLGAPVHLEERVAGSTVGATAILRTIRDTLVIFGRLHLTRQYRPVPAPAAAPAAAPWQHAEAA</sequence>
<comment type="caution">
    <text evidence="2">The sequence shown here is derived from an EMBL/GenBank/DDBJ whole genome shotgun (WGS) entry which is preliminary data.</text>
</comment>
<accession>A0A2T0SFJ4</accession>
<keyword evidence="2" id="KW-0808">Transferase</keyword>